<reference evidence="8 9" key="1">
    <citation type="submission" date="2010-02" db="EMBL/GenBank/DDBJ databases">
        <title>The Genome Sequence of Prevotella oris strain C735.</title>
        <authorList>
            <consortium name="The Broad Institute Genome Sequencing Platform"/>
            <person name="Ward D."/>
            <person name="Feldgarden M."/>
            <person name="Earl A."/>
            <person name="Young S.K."/>
            <person name="Zeng Q."/>
            <person name="Koehrsen M."/>
            <person name="Alvarado L."/>
            <person name="Berlin A."/>
            <person name="Bochicchio J."/>
            <person name="Borenstein D."/>
            <person name="Chapman S.B."/>
            <person name="Chen Z."/>
            <person name="Engels R."/>
            <person name="Freedman E."/>
            <person name="Gellesch M."/>
            <person name="Goldberg J."/>
            <person name="Griggs A."/>
            <person name="Gujja S."/>
            <person name="Heilman E."/>
            <person name="Heiman D."/>
            <person name="Hepburn T."/>
            <person name="Howarth C."/>
            <person name="Jen D."/>
            <person name="Larson L."/>
            <person name="Mehta T."/>
            <person name="Park D."/>
            <person name="Pearson M."/>
            <person name="Roberts A."/>
            <person name="Saif S."/>
            <person name="Shea T."/>
            <person name="Shenoy N."/>
            <person name="Sisk P."/>
            <person name="Stolte C."/>
            <person name="Sykes S."/>
            <person name="Thomson T."/>
            <person name="Walk T."/>
            <person name="White J."/>
            <person name="Yandava C."/>
            <person name="Sibley C.D."/>
            <person name="Field T.R."/>
            <person name="Grinwis M."/>
            <person name="Eshaghurshan C.S."/>
            <person name="Surette M.G."/>
            <person name="Haas B."/>
            <person name="Nusbaum C."/>
            <person name="Birren B."/>
        </authorList>
    </citation>
    <scope>NUCLEOTIDE SEQUENCE [LARGE SCALE GENOMIC DNA]</scope>
    <source>
        <strain evidence="8 9">C735</strain>
    </source>
</reference>
<evidence type="ECO:0000256" key="4">
    <source>
        <dbReference type="ARBA" id="ARBA00023136"/>
    </source>
</evidence>
<dbReference type="Proteomes" id="UP000003805">
    <property type="component" value="Unassembled WGS sequence"/>
</dbReference>
<feature type="domain" description="SusD-like N-terminal" evidence="7">
    <location>
        <begin position="99"/>
        <end position="245"/>
    </location>
</feature>
<dbReference type="HOGENOM" id="CLU_015553_1_2_10"/>
<dbReference type="Pfam" id="PF14322">
    <property type="entry name" value="SusD-like_3"/>
    <property type="match status" value="1"/>
</dbReference>
<evidence type="ECO:0000313" key="9">
    <source>
        <dbReference type="Proteomes" id="UP000003805"/>
    </source>
</evidence>
<dbReference type="InterPro" id="IPR011990">
    <property type="entry name" value="TPR-like_helical_dom_sf"/>
</dbReference>
<evidence type="ECO:0000259" key="6">
    <source>
        <dbReference type="Pfam" id="PF07980"/>
    </source>
</evidence>
<sequence>MISNKLRTYYFHFNMRKTFIYVASALLVASGLSSCTNLDETLYDQVASGNYYNTKEDVIRAVLRPFEHGYWSIQSRQVLNEETADQLITPTREDWWDDGGRWARLHRHKWLTTNGEAQSEYNGCFQGIMQANLVIEDLEKRSARQFGFSEAEFNNLKAQNRVLRAWFYLRLLDAFRNVPLAVSYYDTSKNSEGQVEPQKVYDFIETELKEAIPELSKKTSLGGNQNLEGEWTQAGAASLLVRLYLNSKTYIGRERFNDCEKVAQDILDGKYGVYKVADRWDAAFDWNNETCDEVIFAFPGAPGYSHWHYSADMYMWTVPAKSNEWLHDKKNKAGGHNIKYSCSPSFNSDGTPYHFELGMPIARFKDYPSDVRLKKYRNLGNSQREGMFVYGKIQYTDDEGHTQYLMDHNSKFVLDLRDAVGRFGGMDGDRWLASGDSKLENGDDNSGWMFVKYPLYPDGDAGQTQSDYAEIRLPEIIYSLAECKLRKGDAVTAAKLLNSVRKRNYPSTDWATALYAPEGSAHLDMKEMLNEWGREFFAEGRRRVDLIRFGKFLDSWWDKDADADNHTLIFPLHPDILGANKHLVQNPGYESAR</sequence>
<evidence type="ECO:0000256" key="1">
    <source>
        <dbReference type="ARBA" id="ARBA00004442"/>
    </source>
</evidence>
<keyword evidence="9" id="KW-1185">Reference proteome</keyword>
<gene>
    <name evidence="8" type="ORF">HMPREF0665_01853</name>
</gene>
<name>D7NE77_9BACT</name>
<evidence type="ECO:0000256" key="5">
    <source>
        <dbReference type="ARBA" id="ARBA00023237"/>
    </source>
</evidence>
<comment type="similarity">
    <text evidence="2">Belongs to the SusD family.</text>
</comment>
<evidence type="ECO:0000256" key="2">
    <source>
        <dbReference type="ARBA" id="ARBA00006275"/>
    </source>
</evidence>
<keyword evidence="4" id="KW-0472">Membrane</keyword>
<dbReference type="GO" id="GO:0009279">
    <property type="term" value="C:cell outer membrane"/>
    <property type="evidence" value="ECO:0007669"/>
    <property type="project" value="UniProtKB-SubCell"/>
</dbReference>
<evidence type="ECO:0000256" key="3">
    <source>
        <dbReference type="ARBA" id="ARBA00022729"/>
    </source>
</evidence>
<evidence type="ECO:0000313" key="8">
    <source>
        <dbReference type="EMBL" id="EFI48224.1"/>
    </source>
</evidence>
<dbReference type="SUPFAM" id="SSF48452">
    <property type="entry name" value="TPR-like"/>
    <property type="match status" value="1"/>
</dbReference>
<dbReference type="AlphaFoldDB" id="D7NE77"/>
<proteinExistence type="inferred from homology"/>
<feature type="domain" description="RagB/SusD" evidence="6">
    <location>
        <begin position="435"/>
        <end position="567"/>
    </location>
</feature>
<keyword evidence="3" id="KW-0732">Signal</keyword>
<dbReference type="PROSITE" id="PS51257">
    <property type="entry name" value="PROKAR_LIPOPROTEIN"/>
    <property type="match status" value="1"/>
</dbReference>
<protein>
    <submittedName>
        <fullName evidence="8">Outer membrane protein</fullName>
    </submittedName>
</protein>
<dbReference type="InterPro" id="IPR033985">
    <property type="entry name" value="SusD-like_N"/>
</dbReference>
<dbReference type="InterPro" id="IPR012944">
    <property type="entry name" value="SusD_RagB_dom"/>
</dbReference>
<dbReference type="eggNOG" id="COG3637">
    <property type="taxonomic scope" value="Bacteria"/>
</dbReference>
<comment type="subcellular location">
    <subcellularLocation>
        <location evidence="1">Cell outer membrane</location>
    </subcellularLocation>
</comment>
<dbReference type="Gene3D" id="1.25.40.390">
    <property type="match status" value="1"/>
</dbReference>
<keyword evidence="5" id="KW-0998">Cell outer membrane</keyword>
<dbReference type="Pfam" id="PF07980">
    <property type="entry name" value="SusD_RagB"/>
    <property type="match status" value="1"/>
</dbReference>
<accession>D7NE77</accession>
<dbReference type="EMBL" id="GL349569">
    <property type="protein sequence ID" value="EFI48224.1"/>
    <property type="molecule type" value="Genomic_DNA"/>
</dbReference>
<organism evidence="8 9">
    <name type="scientific">Segatella oris C735</name>
    <dbReference type="NCBI Taxonomy" id="563008"/>
    <lineage>
        <taxon>Bacteria</taxon>
        <taxon>Pseudomonadati</taxon>
        <taxon>Bacteroidota</taxon>
        <taxon>Bacteroidia</taxon>
        <taxon>Bacteroidales</taxon>
        <taxon>Prevotellaceae</taxon>
        <taxon>Segatella</taxon>
    </lineage>
</organism>
<evidence type="ECO:0000259" key="7">
    <source>
        <dbReference type="Pfam" id="PF14322"/>
    </source>
</evidence>